<dbReference type="InterPro" id="IPR001919">
    <property type="entry name" value="CBD2"/>
</dbReference>
<keyword evidence="7" id="KW-1185">Reference proteome</keyword>
<evidence type="ECO:0000256" key="4">
    <source>
        <dbReference type="SAM" id="SignalP"/>
    </source>
</evidence>
<dbReference type="Gene3D" id="3.40.50.1820">
    <property type="entry name" value="alpha/beta hydrolase"/>
    <property type="match status" value="1"/>
</dbReference>
<name>A0A4Y3KK41_9CELL</name>
<dbReference type="InterPro" id="IPR049492">
    <property type="entry name" value="BD-FAE-like_dom"/>
</dbReference>
<dbReference type="PANTHER" id="PTHR48081">
    <property type="entry name" value="AB HYDROLASE SUPERFAMILY PROTEIN C4A8.06C"/>
    <property type="match status" value="1"/>
</dbReference>
<evidence type="ECO:0000259" key="5">
    <source>
        <dbReference type="PROSITE" id="PS51173"/>
    </source>
</evidence>
<feature type="compositionally biased region" description="Pro residues" evidence="3">
    <location>
        <begin position="332"/>
        <end position="352"/>
    </location>
</feature>
<dbReference type="Pfam" id="PF20434">
    <property type="entry name" value="BD-FAE"/>
    <property type="match status" value="1"/>
</dbReference>
<feature type="compositionally biased region" description="Pro residues" evidence="3">
    <location>
        <begin position="359"/>
        <end position="370"/>
    </location>
</feature>
<feature type="chain" id="PRO_5021252220" description="CBM2 domain-containing protein" evidence="4">
    <location>
        <begin position="33"/>
        <end position="469"/>
    </location>
</feature>
<dbReference type="InterPro" id="IPR050300">
    <property type="entry name" value="GDXG_lipolytic_enzyme"/>
</dbReference>
<feature type="compositionally biased region" description="Polar residues" evidence="3">
    <location>
        <begin position="285"/>
        <end position="299"/>
    </location>
</feature>
<feature type="region of interest" description="Disordered" evidence="3">
    <location>
        <begin position="281"/>
        <end position="377"/>
    </location>
</feature>
<feature type="signal peptide" evidence="4">
    <location>
        <begin position="1"/>
        <end position="32"/>
    </location>
</feature>
<evidence type="ECO:0000256" key="3">
    <source>
        <dbReference type="SAM" id="MobiDB-lite"/>
    </source>
</evidence>
<proteinExistence type="predicted"/>
<dbReference type="InterPro" id="IPR008965">
    <property type="entry name" value="CBM2/CBM3_carb-bd_dom_sf"/>
</dbReference>
<dbReference type="InterPro" id="IPR012291">
    <property type="entry name" value="CBM2_carb-bd_dom_sf"/>
</dbReference>
<keyword evidence="2" id="KW-0326">Glycosidase</keyword>
<evidence type="ECO:0000313" key="6">
    <source>
        <dbReference type="EMBL" id="GEA84387.1"/>
    </source>
</evidence>
<gene>
    <name evidence="6" type="ORF">CGE01nite_16380</name>
</gene>
<evidence type="ECO:0000313" key="7">
    <source>
        <dbReference type="Proteomes" id="UP000320461"/>
    </source>
</evidence>
<dbReference type="OrthoDB" id="9803828at2"/>
<keyword evidence="1" id="KW-0378">Hydrolase</keyword>
<reference evidence="6 7" key="1">
    <citation type="submission" date="2019-06" db="EMBL/GenBank/DDBJ databases">
        <title>Whole genome shotgun sequence of Cellulomonas gelida NBRC 3748.</title>
        <authorList>
            <person name="Hosoyama A."/>
            <person name="Uohara A."/>
            <person name="Ohji S."/>
            <person name="Ichikawa N."/>
        </authorList>
    </citation>
    <scope>NUCLEOTIDE SEQUENCE [LARGE SCALE GENOMIC DNA]</scope>
    <source>
        <strain evidence="6 7">NBRC 3748</strain>
    </source>
</reference>
<dbReference type="SUPFAM" id="SSF49384">
    <property type="entry name" value="Carbohydrate-binding domain"/>
    <property type="match status" value="1"/>
</dbReference>
<dbReference type="GO" id="GO:0004553">
    <property type="term" value="F:hydrolase activity, hydrolyzing O-glycosyl compounds"/>
    <property type="evidence" value="ECO:0007669"/>
    <property type="project" value="InterPro"/>
</dbReference>
<dbReference type="SMART" id="SM00637">
    <property type="entry name" value="CBD_II"/>
    <property type="match status" value="1"/>
</dbReference>
<dbReference type="PROSITE" id="PS51173">
    <property type="entry name" value="CBM2"/>
    <property type="match status" value="1"/>
</dbReference>
<sequence>MWSTRRRATAWWGAVALAAVGAIAAAGAPASAVQTTTNVAYAPADPQGSRGHLLDLYVPDGAGPWPLVVWSTGSAWTSDDGKSGANAIAQQLNPRGIAVAGVSVRSSSQAKFPAQVHDVKAAIRFLRANATQYKLDPAKFATMGDSSGGWVAAMGALTGGFSSLEGTIGTVGVSSAVQAGVDFFGPTDFVKLAQQDQGGWIDHNSPDAPEAQLLGCAIPTCPAKAQQANPIAYVDANDPPMMLLHGRSDNVVPHAQTEILYDALKAACVDTQFFSVPGAGHSHADVTSSSRFGQQTVRTTDGCRESVTQGTPNPSWDTIAAFLKDAWGSGPQPSPTPTPTPSHTMPPTPTPTPTYSHTPSPPATPTPSPTSQPNAGCTATYTLVNGWPGGFVSDVKVTAGSTPLNGWRVTVTLPSGSVTNVWNGQANGGAQITVANAPWNGQVNAGQSTTFGFQGTGSGAGATVTCAAA</sequence>
<dbReference type="EMBL" id="BJLQ01000014">
    <property type="protein sequence ID" value="GEA84387.1"/>
    <property type="molecule type" value="Genomic_DNA"/>
</dbReference>
<dbReference type="SUPFAM" id="SSF53474">
    <property type="entry name" value="alpha/beta-Hydrolases"/>
    <property type="match status" value="1"/>
</dbReference>
<dbReference type="Pfam" id="PF00553">
    <property type="entry name" value="CBM_2"/>
    <property type="match status" value="1"/>
</dbReference>
<feature type="compositionally biased region" description="Polar residues" evidence="3">
    <location>
        <begin position="306"/>
        <end position="316"/>
    </location>
</feature>
<dbReference type="AlphaFoldDB" id="A0A4Y3KK41"/>
<dbReference type="GO" id="GO:0030247">
    <property type="term" value="F:polysaccharide binding"/>
    <property type="evidence" value="ECO:0007669"/>
    <property type="project" value="UniProtKB-UniRule"/>
</dbReference>
<accession>A0A4Y3KK41</accession>
<dbReference type="InterPro" id="IPR029058">
    <property type="entry name" value="AB_hydrolase_fold"/>
</dbReference>
<dbReference type="Proteomes" id="UP000320461">
    <property type="component" value="Unassembled WGS sequence"/>
</dbReference>
<dbReference type="Gene3D" id="2.60.40.290">
    <property type="match status" value="1"/>
</dbReference>
<comment type="caution">
    <text evidence="6">The sequence shown here is derived from an EMBL/GenBank/DDBJ whole genome shotgun (WGS) entry which is preliminary data.</text>
</comment>
<keyword evidence="4" id="KW-0732">Signal</keyword>
<feature type="domain" description="CBM2" evidence="5">
    <location>
        <begin position="370"/>
        <end position="469"/>
    </location>
</feature>
<evidence type="ECO:0000256" key="1">
    <source>
        <dbReference type="ARBA" id="ARBA00022801"/>
    </source>
</evidence>
<organism evidence="6 7">
    <name type="scientific">Cellulomonas gelida</name>
    <dbReference type="NCBI Taxonomy" id="1712"/>
    <lineage>
        <taxon>Bacteria</taxon>
        <taxon>Bacillati</taxon>
        <taxon>Actinomycetota</taxon>
        <taxon>Actinomycetes</taxon>
        <taxon>Micrococcales</taxon>
        <taxon>Cellulomonadaceae</taxon>
        <taxon>Cellulomonas</taxon>
    </lineage>
</organism>
<dbReference type="PANTHER" id="PTHR48081:SF13">
    <property type="entry name" value="ALPHA_BETA HYDROLASE"/>
    <property type="match status" value="1"/>
</dbReference>
<dbReference type="GO" id="GO:0005975">
    <property type="term" value="P:carbohydrate metabolic process"/>
    <property type="evidence" value="ECO:0007669"/>
    <property type="project" value="InterPro"/>
</dbReference>
<evidence type="ECO:0000256" key="2">
    <source>
        <dbReference type="ARBA" id="ARBA00023295"/>
    </source>
</evidence>
<protein>
    <recommendedName>
        <fullName evidence="5">CBM2 domain-containing protein</fullName>
    </recommendedName>
</protein>